<dbReference type="GO" id="GO:0016491">
    <property type="term" value="F:oxidoreductase activity"/>
    <property type="evidence" value="ECO:0007669"/>
    <property type="project" value="UniProtKB-KW"/>
</dbReference>
<feature type="domain" description="Nitrite/sulphite reductase 4Fe-4S" evidence="7">
    <location>
        <begin position="119"/>
        <end position="267"/>
    </location>
</feature>
<evidence type="ECO:0000256" key="1">
    <source>
        <dbReference type="ARBA" id="ARBA00022485"/>
    </source>
</evidence>
<dbReference type="PRINTS" id="PR00397">
    <property type="entry name" value="SIROHAEM"/>
</dbReference>
<evidence type="ECO:0000313" key="10">
    <source>
        <dbReference type="Proteomes" id="UP000769156"/>
    </source>
</evidence>
<dbReference type="GO" id="GO:0046872">
    <property type="term" value="F:metal ion binding"/>
    <property type="evidence" value="ECO:0007669"/>
    <property type="project" value="UniProtKB-KW"/>
</dbReference>
<keyword evidence="4" id="KW-0560">Oxidoreductase</keyword>
<dbReference type="InterPro" id="IPR036136">
    <property type="entry name" value="Nit/Sulf_reduc_fer-like_dom_sf"/>
</dbReference>
<dbReference type="InterPro" id="IPR045854">
    <property type="entry name" value="NO2/SO3_Rdtase_4Fe4S_sf"/>
</dbReference>
<accession>A0A921I021</accession>
<dbReference type="InterPro" id="IPR051329">
    <property type="entry name" value="NIR_SIR_4Fe-4S"/>
</dbReference>
<feature type="domain" description="Nitrite/Sulfite reductase ferredoxin-like" evidence="8">
    <location>
        <begin position="44"/>
        <end position="107"/>
    </location>
</feature>
<dbReference type="GO" id="GO:0051539">
    <property type="term" value="F:4 iron, 4 sulfur cluster binding"/>
    <property type="evidence" value="ECO:0007669"/>
    <property type="project" value="UniProtKB-KW"/>
</dbReference>
<proteinExistence type="predicted"/>
<evidence type="ECO:0000256" key="5">
    <source>
        <dbReference type="ARBA" id="ARBA00023004"/>
    </source>
</evidence>
<evidence type="ECO:0000256" key="2">
    <source>
        <dbReference type="ARBA" id="ARBA00022617"/>
    </source>
</evidence>
<evidence type="ECO:0000256" key="4">
    <source>
        <dbReference type="ARBA" id="ARBA00023002"/>
    </source>
</evidence>
<dbReference type="AlphaFoldDB" id="A0A921I021"/>
<keyword evidence="1" id="KW-0004">4Fe-4S</keyword>
<reference evidence="9" key="1">
    <citation type="journal article" date="2021" name="PeerJ">
        <title>Extensive microbial diversity within the chicken gut microbiome revealed by metagenomics and culture.</title>
        <authorList>
            <person name="Gilroy R."/>
            <person name="Ravi A."/>
            <person name="Getino M."/>
            <person name="Pursley I."/>
            <person name="Horton D.L."/>
            <person name="Alikhan N.F."/>
            <person name="Baker D."/>
            <person name="Gharbi K."/>
            <person name="Hall N."/>
            <person name="Watson M."/>
            <person name="Adriaenssens E.M."/>
            <person name="Foster-Nyarko E."/>
            <person name="Jarju S."/>
            <person name="Secka A."/>
            <person name="Antonio M."/>
            <person name="Oren A."/>
            <person name="Chaudhuri R.R."/>
            <person name="La Ragione R."/>
            <person name="Hildebrand F."/>
            <person name="Pallen M.J."/>
        </authorList>
    </citation>
    <scope>NUCLEOTIDE SEQUENCE</scope>
    <source>
        <strain evidence="9">ChiSjej5B23-16112</strain>
    </source>
</reference>
<dbReference type="Gene3D" id="3.30.413.10">
    <property type="entry name" value="Sulfite Reductase Hemoprotein, domain 1"/>
    <property type="match status" value="2"/>
</dbReference>
<dbReference type="Gene3D" id="3.90.480.10">
    <property type="entry name" value="Sulfite Reductase Hemoprotein,Domain 2"/>
    <property type="match status" value="1"/>
</dbReference>
<dbReference type="EMBL" id="DYVY01000057">
    <property type="protein sequence ID" value="HJF93808.1"/>
    <property type="molecule type" value="Genomic_DNA"/>
</dbReference>
<dbReference type="SUPFAM" id="SSF55124">
    <property type="entry name" value="Nitrite/Sulfite reductase N-terminal domain-like"/>
    <property type="match status" value="2"/>
</dbReference>
<dbReference type="GO" id="GO:0020037">
    <property type="term" value="F:heme binding"/>
    <property type="evidence" value="ECO:0007669"/>
    <property type="project" value="InterPro"/>
</dbReference>
<dbReference type="PANTHER" id="PTHR32439:SF9">
    <property type="entry name" value="BLR3264 PROTEIN"/>
    <property type="match status" value="1"/>
</dbReference>
<dbReference type="InterPro" id="IPR006066">
    <property type="entry name" value="NO2/SO3_Rdtase_FeS/sirohaem_BS"/>
</dbReference>
<evidence type="ECO:0000259" key="7">
    <source>
        <dbReference type="Pfam" id="PF01077"/>
    </source>
</evidence>
<evidence type="ECO:0000313" key="9">
    <source>
        <dbReference type="EMBL" id="HJF93808.1"/>
    </source>
</evidence>
<sequence length="513" mass="56312">MERKAPALGKEELEEFRQKTKDFYEGKITKNDYKGYSGRYGSYAQRGGKCSMIRLRMAGGRLTKDKLLYIAQSIEKYHVKKAHLTTCQTIQLHDLDADAVCGIMEGAMEHGIITLGGGGDFPRNVMAPPLSGTQRGECFDVLPYATKAEEFLLSFLDAKKMPRKLKVCFSNSPDNVTHATFRDLGFVARPDGKFDVYSAGGLGNQPKIGMLMAEAVDPSRILYYILAMREVFLEHGNYEQRGKARTRFMRDKLGDEGYKQAYLEKLAQAEAGEDLTVSVEPEEIRKKADGTRVSGSRILEQKQEGLYSVLYHPLGGCPDPAVFGRLYNVIENMEEVELRIAPDETLYIVNLTGTEAEKVLEATQDGAQTPFESSVACIGSAVCQAGVRDSQSLLAAAVKAVREADLPASALPRVHISGCPSSCGTHQIGQIGFRGGVKMIDKTACPAFEVCFFGCDRQGEERLGQSAGTMLQDDIPAFLVEVGREAAASGLPYASWEKENREKLLEIAGKYTA</sequence>
<gene>
    <name evidence="9" type="ORF">K8V82_03350</name>
</gene>
<comment type="caution">
    <text evidence="9">The sequence shown here is derived from an EMBL/GenBank/DDBJ whole genome shotgun (WGS) entry which is preliminary data.</text>
</comment>
<name>A0A921I021_9FIRM</name>
<organism evidence="9 10">
    <name type="scientific">Lachnoclostridium phocaeense</name>
    <dbReference type="NCBI Taxonomy" id="1871021"/>
    <lineage>
        <taxon>Bacteria</taxon>
        <taxon>Bacillati</taxon>
        <taxon>Bacillota</taxon>
        <taxon>Clostridia</taxon>
        <taxon>Lachnospirales</taxon>
        <taxon>Lachnospiraceae</taxon>
    </lineage>
</organism>
<keyword evidence="2" id="KW-0349">Heme</keyword>
<dbReference type="PANTHER" id="PTHR32439">
    <property type="entry name" value="FERREDOXIN--NITRITE REDUCTASE, CHLOROPLASTIC"/>
    <property type="match status" value="1"/>
</dbReference>
<reference evidence="9" key="2">
    <citation type="submission" date="2021-09" db="EMBL/GenBank/DDBJ databases">
        <authorList>
            <person name="Gilroy R."/>
        </authorList>
    </citation>
    <scope>NUCLEOTIDE SEQUENCE</scope>
    <source>
        <strain evidence="9">ChiSjej5B23-16112</strain>
    </source>
</reference>
<evidence type="ECO:0000259" key="8">
    <source>
        <dbReference type="Pfam" id="PF03460"/>
    </source>
</evidence>
<protein>
    <submittedName>
        <fullName evidence="9">Nitrite/sulfite reductase</fullName>
    </submittedName>
</protein>
<dbReference type="InterPro" id="IPR005117">
    <property type="entry name" value="NiRdtase/SiRdtase_haem-b_fer"/>
</dbReference>
<evidence type="ECO:0000256" key="3">
    <source>
        <dbReference type="ARBA" id="ARBA00022723"/>
    </source>
</evidence>
<evidence type="ECO:0000256" key="6">
    <source>
        <dbReference type="ARBA" id="ARBA00023014"/>
    </source>
</evidence>
<keyword evidence="5" id="KW-0408">Iron</keyword>
<dbReference type="Pfam" id="PF01077">
    <property type="entry name" value="NIR_SIR"/>
    <property type="match status" value="1"/>
</dbReference>
<dbReference type="InterPro" id="IPR006067">
    <property type="entry name" value="NO2/SO3_Rdtase_4Fe4S_dom"/>
</dbReference>
<keyword evidence="3" id="KW-0479">Metal-binding</keyword>
<dbReference type="Proteomes" id="UP000769156">
    <property type="component" value="Unassembled WGS sequence"/>
</dbReference>
<dbReference type="Pfam" id="PF03460">
    <property type="entry name" value="NIR_SIR_ferr"/>
    <property type="match status" value="1"/>
</dbReference>
<dbReference type="SUPFAM" id="SSF56014">
    <property type="entry name" value="Nitrite and sulphite reductase 4Fe-4S domain-like"/>
    <property type="match status" value="2"/>
</dbReference>
<keyword evidence="6" id="KW-0411">Iron-sulfur</keyword>